<dbReference type="InterPro" id="IPR058240">
    <property type="entry name" value="rSAM_sf"/>
</dbReference>
<organism evidence="8 9">
    <name type="scientific">Pirellulimonas nuda</name>
    <dbReference type="NCBI Taxonomy" id="2528009"/>
    <lineage>
        <taxon>Bacteria</taxon>
        <taxon>Pseudomonadati</taxon>
        <taxon>Planctomycetota</taxon>
        <taxon>Planctomycetia</taxon>
        <taxon>Pirellulales</taxon>
        <taxon>Lacipirellulaceae</taxon>
        <taxon>Pirellulimonas</taxon>
    </lineage>
</organism>
<name>A0A518D762_9BACT</name>
<comment type="cofactor">
    <cofactor evidence="1">
        <name>[4Fe-4S] cluster</name>
        <dbReference type="ChEBI" id="CHEBI:49883"/>
    </cofactor>
</comment>
<dbReference type="SFLD" id="SFLDS00029">
    <property type="entry name" value="Radical_SAM"/>
    <property type="match status" value="1"/>
</dbReference>
<reference evidence="8 9" key="1">
    <citation type="submission" date="2019-02" db="EMBL/GenBank/DDBJ databases">
        <title>Deep-cultivation of Planctomycetes and their phenomic and genomic characterization uncovers novel biology.</title>
        <authorList>
            <person name="Wiegand S."/>
            <person name="Jogler M."/>
            <person name="Boedeker C."/>
            <person name="Pinto D."/>
            <person name="Vollmers J."/>
            <person name="Rivas-Marin E."/>
            <person name="Kohn T."/>
            <person name="Peeters S.H."/>
            <person name="Heuer A."/>
            <person name="Rast P."/>
            <person name="Oberbeckmann S."/>
            <person name="Bunk B."/>
            <person name="Jeske O."/>
            <person name="Meyerdierks A."/>
            <person name="Storesund J.E."/>
            <person name="Kallscheuer N."/>
            <person name="Luecker S."/>
            <person name="Lage O.M."/>
            <person name="Pohl T."/>
            <person name="Merkel B.J."/>
            <person name="Hornburger P."/>
            <person name="Mueller R.-W."/>
            <person name="Bruemmer F."/>
            <person name="Labrenz M."/>
            <person name="Spormann A.M."/>
            <person name="Op den Camp H."/>
            <person name="Overmann J."/>
            <person name="Amann R."/>
            <person name="Jetten M.S.M."/>
            <person name="Mascher T."/>
            <person name="Medema M.H."/>
            <person name="Devos D.P."/>
            <person name="Kaster A.-K."/>
            <person name="Ovreas L."/>
            <person name="Rohde M."/>
            <person name="Galperin M.Y."/>
            <person name="Jogler C."/>
        </authorList>
    </citation>
    <scope>NUCLEOTIDE SEQUENCE [LARGE SCALE GENOMIC DNA]</scope>
    <source>
        <strain evidence="8 9">Pla175</strain>
    </source>
</reference>
<dbReference type="InterPro" id="IPR056488">
    <property type="entry name" value="Zn_ribbon_HMPTM"/>
</dbReference>
<keyword evidence="2" id="KW-0949">S-adenosyl-L-methionine</keyword>
<dbReference type="AlphaFoldDB" id="A0A518D762"/>
<keyword evidence="4" id="KW-0408">Iron</keyword>
<dbReference type="OrthoDB" id="7021155at2"/>
<dbReference type="Proteomes" id="UP000317429">
    <property type="component" value="Chromosome"/>
</dbReference>
<dbReference type="InterPro" id="IPR007197">
    <property type="entry name" value="rSAM"/>
</dbReference>
<feature type="region of interest" description="Disordered" evidence="6">
    <location>
        <begin position="482"/>
        <end position="508"/>
    </location>
</feature>
<dbReference type="Pfam" id="PF04055">
    <property type="entry name" value="Radical_SAM"/>
    <property type="match status" value="1"/>
</dbReference>
<keyword evidence="9" id="KW-1185">Reference proteome</keyword>
<dbReference type="SUPFAM" id="SSF102114">
    <property type="entry name" value="Radical SAM enzymes"/>
    <property type="match status" value="1"/>
</dbReference>
<dbReference type="GO" id="GO:0046872">
    <property type="term" value="F:metal ion binding"/>
    <property type="evidence" value="ECO:0007669"/>
    <property type="project" value="UniProtKB-KW"/>
</dbReference>
<proteinExistence type="predicted"/>
<keyword evidence="3" id="KW-0479">Metal-binding</keyword>
<feature type="domain" description="Radical SAM core" evidence="7">
    <location>
        <begin position="89"/>
        <end position="315"/>
    </location>
</feature>
<sequence length="508" mass="55771">MLPFRDYTYLGATQSVCPDCLALTPAKIIERGGRVYFRKRCPTHGLREDFVCSDARWFDRPGYTTPARQPLVMATLPERGCPFDCGLCTEHEQHTCVALLEITSSCNLECPMCFAGSAPGGKHLTLEECQAAIDALVEAEGQPEVLQLSGGEPTIHPRFFEIVDYACGQPIDYVMINTNGVRLARDPAFVARLAQYKHKLEVYLQFDSTEESAYVRLRGEPLLAVKQQAVENCAAAGLRLTLVATLQAGVNLDQVGPIVRYAAAQPMVSGVSFQPASYVGRHFLPQELEERVTFPDVLQELARQWPEVWRGADFTPLPCAHPNAHTIAYAYRAGQTITPLARFIDIDANLGLLAGGITFTRPRARALIEQVMSRSCCGPGGCGPSAAGPAPANGLLNILDKPTAGRSTDTIAAEFFAKAIAEDLTPSDTFRVTITSFMDAYNFDVRQVMKSCVHFVLPSGHIVPFSAYNLFYRDGHVPLPPLTKGLPRSHGAHRERKETELETADDRR</sequence>
<dbReference type="Pfam" id="PF23545">
    <property type="entry name" value="Zn_ribbon_HMPTM"/>
    <property type="match status" value="1"/>
</dbReference>
<evidence type="ECO:0000313" key="9">
    <source>
        <dbReference type="Proteomes" id="UP000317429"/>
    </source>
</evidence>
<evidence type="ECO:0000256" key="6">
    <source>
        <dbReference type="SAM" id="MobiDB-lite"/>
    </source>
</evidence>
<dbReference type="PANTHER" id="PTHR43306:SF1">
    <property type="entry name" value="7,8-DIHYDRO-6-HYDROXYMETHYLPTERIN DIMETHYLTRANSFERASE"/>
    <property type="match status" value="1"/>
</dbReference>
<feature type="compositionally biased region" description="Basic and acidic residues" evidence="6">
    <location>
        <begin position="495"/>
        <end position="508"/>
    </location>
</feature>
<dbReference type="SFLD" id="SFLDG01067">
    <property type="entry name" value="SPASM/twitch_domain_containing"/>
    <property type="match status" value="1"/>
</dbReference>
<keyword evidence="5" id="KW-0411">Iron-sulfur</keyword>
<dbReference type="InterPro" id="IPR034474">
    <property type="entry name" value="Methyltransferase_Class_D"/>
</dbReference>
<evidence type="ECO:0000256" key="1">
    <source>
        <dbReference type="ARBA" id="ARBA00001966"/>
    </source>
</evidence>
<protein>
    <submittedName>
        <fullName evidence="8">Antilisterial bacteriocin subtilosin biosynthesis protein AlbA</fullName>
    </submittedName>
</protein>
<dbReference type="GO" id="GO:0003824">
    <property type="term" value="F:catalytic activity"/>
    <property type="evidence" value="ECO:0007669"/>
    <property type="project" value="InterPro"/>
</dbReference>
<gene>
    <name evidence="8" type="primary">albA_1</name>
    <name evidence="8" type="ORF">Pla175_06790</name>
</gene>
<dbReference type="PROSITE" id="PS51918">
    <property type="entry name" value="RADICAL_SAM"/>
    <property type="match status" value="1"/>
</dbReference>
<dbReference type="KEGG" id="pnd:Pla175_06790"/>
<dbReference type="GO" id="GO:0051536">
    <property type="term" value="F:iron-sulfur cluster binding"/>
    <property type="evidence" value="ECO:0007669"/>
    <property type="project" value="UniProtKB-KW"/>
</dbReference>
<accession>A0A518D762</accession>
<dbReference type="Gene3D" id="3.20.20.70">
    <property type="entry name" value="Aldolase class I"/>
    <property type="match status" value="1"/>
</dbReference>
<evidence type="ECO:0000313" key="8">
    <source>
        <dbReference type="EMBL" id="QDU87320.1"/>
    </source>
</evidence>
<evidence type="ECO:0000256" key="2">
    <source>
        <dbReference type="ARBA" id="ARBA00022691"/>
    </source>
</evidence>
<evidence type="ECO:0000256" key="4">
    <source>
        <dbReference type="ARBA" id="ARBA00023004"/>
    </source>
</evidence>
<dbReference type="EMBL" id="CP036291">
    <property type="protein sequence ID" value="QDU87320.1"/>
    <property type="molecule type" value="Genomic_DNA"/>
</dbReference>
<evidence type="ECO:0000256" key="5">
    <source>
        <dbReference type="ARBA" id="ARBA00023014"/>
    </source>
</evidence>
<dbReference type="PANTHER" id="PTHR43306">
    <property type="entry name" value="7,8-DIHYDRO-6-HYDROXYMETHYLPTERIN DIMETHYLTRANSFERASE"/>
    <property type="match status" value="1"/>
</dbReference>
<evidence type="ECO:0000259" key="7">
    <source>
        <dbReference type="PROSITE" id="PS51918"/>
    </source>
</evidence>
<dbReference type="CDD" id="cd01335">
    <property type="entry name" value="Radical_SAM"/>
    <property type="match status" value="1"/>
</dbReference>
<dbReference type="SFLD" id="SFLDG01100">
    <property type="entry name" value="methyltransferase_(Class_D)"/>
    <property type="match status" value="1"/>
</dbReference>
<dbReference type="InterPro" id="IPR013785">
    <property type="entry name" value="Aldolase_TIM"/>
</dbReference>
<dbReference type="RefSeq" id="WP_145281288.1">
    <property type="nucleotide sequence ID" value="NZ_CP036291.1"/>
</dbReference>
<evidence type="ECO:0000256" key="3">
    <source>
        <dbReference type="ARBA" id="ARBA00022723"/>
    </source>
</evidence>